<organism evidence="1 2">
    <name type="scientific">Bradyrhizobium japonicum</name>
    <dbReference type="NCBI Taxonomy" id="375"/>
    <lineage>
        <taxon>Bacteria</taxon>
        <taxon>Pseudomonadati</taxon>
        <taxon>Pseudomonadota</taxon>
        <taxon>Alphaproteobacteria</taxon>
        <taxon>Hyphomicrobiales</taxon>
        <taxon>Nitrobacteraceae</taxon>
        <taxon>Bradyrhizobium</taxon>
    </lineage>
</organism>
<comment type="caution">
    <text evidence="1">The sequence shown here is derived from an EMBL/GenBank/DDBJ whole genome shotgun (WGS) entry which is preliminary data.</text>
</comment>
<dbReference type="STRING" id="375.BKD09_RS39875"/>
<evidence type="ECO:0008006" key="3">
    <source>
        <dbReference type="Google" id="ProtNLM"/>
    </source>
</evidence>
<evidence type="ECO:0000313" key="1">
    <source>
        <dbReference type="EMBL" id="KGT79856.1"/>
    </source>
</evidence>
<dbReference type="EMBL" id="JRPN01000006">
    <property type="protein sequence ID" value="KGT79856.1"/>
    <property type="molecule type" value="Genomic_DNA"/>
</dbReference>
<protein>
    <recommendedName>
        <fullName evidence="3">DUF2867 domain-containing protein</fullName>
    </recommendedName>
</protein>
<dbReference type="RefSeq" id="WP_028158995.1">
    <property type="nucleotide sequence ID" value="NZ_CP081350.1"/>
</dbReference>
<proteinExistence type="predicted"/>
<dbReference type="InterPro" id="IPR021295">
    <property type="entry name" value="DUF2867"/>
</dbReference>
<dbReference type="Pfam" id="PF11066">
    <property type="entry name" value="DUF2867"/>
    <property type="match status" value="1"/>
</dbReference>
<evidence type="ECO:0000313" key="2">
    <source>
        <dbReference type="Proteomes" id="UP000030377"/>
    </source>
</evidence>
<sequence>MARVARVDLPQRSVLKPLYAKAGFADAFAIDLPSNATGDAERLATHMLMGQPRWVGWLVALRDTLVAGFGLKTSSELRGDVATDRIDFFRVYDRRRHEIILGEDDRHLDFRLSVLVEESALCRRLVATTVVTFNHLGGRAYIAGIAPFHRLIVKSSLRRAERSGWPAEL</sequence>
<dbReference type="Proteomes" id="UP000030377">
    <property type="component" value="Unassembled WGS sequence"/>
</dbReference>
<name>A0A0A3Y394_BRAJP</name>
<reference evidence="1 2" key="1">
    <citation type="submission" date="2014-09" db="EMBL/GenBank/DDBJ databases">
        <title>Draft genome of Bradyrhizobium japonicum Is-34.</title>
        <authorList>
            <person name="Tsurumaru H."/>
            <person name="Yamakawa T."/>
            <person name="Hashimoto S."/>
            <person name="Okizaki K."/>
            <person name="Kanesaki Y."/>
            <person name="Yoshikawa H."/>
            <person name="Yajima S."/>
        </authorList>
    </citation>
    <scope>NUCLEOTIDE SEQUENCE [LARGE SCALE GENOMIC DNA]</scope>
    <source>
        <strain evidence="1 2">Is-34</strain>
    </source>
</reference>
<dbReference type="AlphaFoldDB" id="A0A0A3Y394"/>
<gene>
    <name evidence="1" type="ORF">MA20_10150</name>
</gene>
<accession>A0A0A3Y394</accession>